<feature type="transmembrane region" description="Helical" evidence="8">
    <location>
        <begin position="26"/>
        <end position="47"/>
    </location>
</feature>
<dbReference type="Gene3D" id="3.40.50.300">
    <property type="entry name" value="P-loop containing nucleotide triphosphate hydrolases"/>
    <property type="match status" value="1"/>
</dbReference>
<feature type="transmembrane region" description="Helical" evidence="8">
    <location>
        <begin position="145"/>
        <end position="166"/>
    </location>
</feature>
<accession>A0A1Z4LKD8</accession>
<dbReference type="GO" id="GO:0005524">
    <property type="term" value="F:ATP binding"/>
    <property type="evidence" value="ECO:0007669"/>
    <property type="project" value="UniProtKB-KW"/>
</dbReference>
<dbReference type="PROSITE" id="PS50929">
    <property type="entry name" value="ABC_TM1F"/>
    <property type="match status" value="1"/>
</dbReference>
<keyword evidence="3 8" id="KW-0812">Transmembrane</keyword>
<dbReference type="GO" id="GO:0005886">
    <property type="term" value="C:plasma membrane"/>
    <property type="evidence" value="ECO:0007669"/>
    <property type="project" value="UniProtKB-SubCell"/>
</dbReference>
<dbReference type="CDD" id="cd03223">
    <property type="entry name" value="ABCD_peroxisomal_ALDP"/>
    <property type="match status" value="1"/>
</dbReference>
<dbReference type="InterPro" id="IPR050835">
    <property type="entry name" value="ABC_transporter_sub-D"/>
</dbReference>
<keyword evidence="2" id="KW-0813">Transport</keyword>
<evidence type="ECO:0000256" key="8">
    <source>
        <dbReference type="SAM" id="Phobius"/>
    </source>
</evidence>
<evidence type="ECO:0000259" key="10">
    <source>
        <dbReference type="PROSITE" id="PS50929"/>
    </source>
</evidence>
<evidence type="ECO:0000256" key="3">
    <source>
        <dbReference type="ARBA" id="ARBA00022692"/>
    </source>
</evidence>
<keyword evidence="5 11" id="KW-0067">ATP-binding</keyword>
<dbReference type="InterPro" id="IPR003439">
    <property type="entry name" value="ABC_transporter-like_ATP-bd"/>
</dbReference>
<dbReference type="PANTHER" id="PTHR11384:SF59">
    <property type="entry name" value="LYSOSOMAL COBALAMIN TRANSPORTER ABCD4"/>
    <property type="match status" value="1"/>
</dbReference>
<dbReference type="Pfam" id="PF00005">
    <property type="entry name" value="ABC_tran"/>
    <property type="match status" value="1"/>
</dbReference>
<sequence length="564" mass="64094">MNNHRQLGQKFWRVSKPYWFSQEKRGAVALLSLLILLSVSSSSFLVIETIQRGELVSSLAAKDSDRFFKTILLLFGIIIATIPLISLKTYVQGKLSLYWRKWLTHRFLYRYFDSLNYYRLNFSQDLDNPDQRIAEDINNFTQQSLFLLTILSDSILQLILFSGVLWATSPTLMFVLIVYAVGGTLVTTLVFGRKLVAINFEQLKQEANFRFGLIRVRDNAESIAFYRGQNQEFSRVKQKFVNAFKNFNNLIRWQFGLTIFQNGYQYINFVLPFIILAPRIFAGDLEIGAVTRSQAAFERIGFALGLIINQFGKLSALSAAVDRLSSLSEFSASKKSLSNSAETKIIIQESPDIEINHLTVQIPETSKTIVQDLSVSVLNGESLLIMGDSGVGKSSLLRAIAGLWNFGTGNIHRPKPEDILFLPQKPYMILGSLRQQLLYPYLHQQISNAELNEALDIVNLSKIAAKYQNLDTVEDWSQLLSIGEQQRLAFARLLLTKPNYAILDEATSALDETNESQLYQQLQQTGIAYISVGHNPQLKNYHHKVLEIKNKQEWNLYKTKSNGS</sequence>
<keyword evidence="6 8" id="KW-1133">Transmembrane helix</keyword>
<keyword evidence="4" id="KW-0547">Nucleotide-binding</keyword>
<keyword evidence="7 8" id="KW-0472">Membrane</keyword>
<comment type="subcellular location">
    <subcellularLocation>
        <location evidence="1">Cell membrane</location>
        <topology evidence="1">Multi-pass membrane protein</topology>
    </subcellularLocation>
</comment>
<dbReference type="OrthoDB" id="9810134at2"/>
<keyword evidence="12" id="KW-1185">Reference proteome</keyword>
<evidence type="ECO:0000259" key="9">
    <source>
        <dbReference type="PROSITE" id="PS50893"/>
    </source>
</evidence>
<dbReference type="InterPro" id="IPR011527">
    <property type="entry name" value="ABC1_TM_dom"/>
</dbReference>
<dbReference type="InterPro" id="IPR003593">
    <property type="entry name" value="AAA+_ATPase"/>
</dbReference>
<protein>
    <submittedName>
        <fullName evidence="11">ATP-binding protein of ABC transporter</fullName>
    </submittedName>
</protein>
<feature type="transmembrane region" description="Helical" evidence="8">
    <location>
        <begin position="172"/>
        <end position="192"/>
    </location>
</feature>
<reference evidence="11 12" key="1">
    <citation type="submission" date="2017-06" db="EMBL/GenBank/DDBJ databases">
        <title>Genome sequencing of cyanobaciteial culture collection at National Institute for Environmental Studies (NIES).</title>
        <authorList>
            <person name="Hirose Y."/>
            <person name="Shimura Y."/>
            <person name="Fujisawa T."/>
            <person name="Nakamura Y."/>
            <person name="Kawachi M."/>
        </authorList>
    </citation>
    <scope>NUCLEOTIDE SEQUENCE [LARGE SCALE GENOMIC DNA]</scope>
    <source>
        <strain evidence="11 12">NIES-267</strain>
    </source>
</reference>
<name>A0A1Z4LKD8_9CYAN</name>
<evidence type="ECO:0000256" key="5">
    <source>
        <dbReference type="ARBA" id="ARBA00022840"/>
    </source>
</evidence>
<dbReference type="InterPro" id="IPR036640">
    <property type="entry name" value="ABC1_TM_sf"/>
</dbReference>
<evidence type="ECO:0000256" key="1">
    <source>
        <dbReference type="ARBA" id="ARBA00004651"/>
    </source>
</evidence>
<organism evidence="11 12">
    <name type="scientific">Calothrix parasitica NIES-267</name>
    <dbReference type="NCBI Taxonomy" id="1973488"/>
    <lineage>
        <taxon>Bacteria</taxon>
        <taxon>Bacillati</taxon>
        <taxon>Cyanobacteriota</taxon>
        <taxon>Cyanophyceae</taxon>
        <taxon>Nostocales</taxon>
        <taxon>Calotrichaceae</taxon>
        <taxon>Calothrix</taxon>
    </lineage>
</organism>
<dbReference type="AlphaFoldDB" id="A0A1Z4LKD8"/>
<dbReference type="SUPFAM" id="SSF90123">
    <property type="entry name" value="ABC transporter transmembrane region"/>
    <property type="match status" value="1"/>
</dbReference>
<dbReference type="InterPro" id="IPR027417">
    <property type="entry name" value="P-loop_NTPase"/>
</dbReference>
<gene>
    <name evidence="11" type="ORF">NIES267_11630</name>
</gene>
<proteinExistence type="predicted"/>
<evidence type="ECO:0000256" key="6">
    <source>
        <dbReference type="ARBA" id="ARBA00022989"/>
    </source>
</evidence>
<dbReference type="PROSITE" id="PS50893">
    <property type="entry name" value="ABC_TRANSPORTER_2"/>
    <property type="match status" value="1"/>
</dbReference>
<dbReference type="EMBL" id="AP018227">
    <property type="protein sequence ID" value="BAY81686.1"/>
    <property type="molecule type" value="Genomic_DNA"/>
</dbReference>
<feature type="domain" description="ABC transporter" evidence="9">
    <location>
        <begin position="353"/>
        <end position="562"/>
    </location>
</feature>
<dbReference type="SUPFAM" id="SSF52540">
    <property type="entry name" value="P-loop containing nucleoside triphosphate hydrolases"/>
    <property type="match status" value="1"/>
</dbReference>
<evidence type="ECO:0000256" key="7">
    <source>
        <dbReference type="ARBA" id="ARBA00023136"/>
    </source>
</evidence>
<evidence type="ECO:0000313" key="11">
    <source>
        <dbReference type="EMBL" id="BAY81686.1"/>
    </source>
</evidence>
<dbReference type="Proteomes" id="UP000218418">
    <property type="component" value="Chromosome"/>
</dbReference>
<dbReference type="PROSITE" id="PS00675">
    <property type="entry name" value="SIGMA54_INTERACT_1"/>
    <property type="match status" value="1"/>
</dbReference>
<dbReference type="SMART" id="SM00382">
    <property type="entry name" value="AAA"/>
    <property type="match status" value="1"/>
</dbReference>
<evidence type="ECO:0000256" key="4">
    <source>
        <dbReference type="ARBA" id="ARBA00022741"/>
    </source>
</evidence>
<evidence type="ECO:0000313" key="12">
    <source>
        <dbReference type="Proteomes" id="UP000218418"/>
    </source>
</evidence>
<dbReference type="Gene3D" id="1.20.1560.10">
    <property type="entry name" value="ABC transporter type 1, transmembrane domain"/>
    <property type="match status" value="1"/>
</dbReference>
<feature type="domain" description="ABC transmembrane type-1" evidence="10">
    <location>
        <begin position="33"/>
        <end position="316"/>
    </location>
</feature>
<evidence type="ECO:0000256" key="2">
    <source>
        <dbReference type="ARBA" id="ARBA00022448"/>
    </source>
</evidence>
<dbReference type="GO" id="GO:0016887">
    <property type="term" value="F:ATP hydrolysis activity"/>
    <property type="evidence" value="ECO:0007669"/>
    <property type="project" value="InterPro"/>
</dbReference>
<feature type="transmembrane region" description="Helical" evidence="8">
    <location>
        <begin position="67"/>
        <end position="91"/>
    </location>
</feature>
<dbReference type="PANTHER" id="PTHR11384">
    <property type="entry name" value="ATP-BINDING CASSETTE, SUB-FAMILY D MEMBER"/>
    <property type="match status" value="1"/>
</dbReference>
<dbReference type="InterPro" id="IPR025662">
    <property type="entry name" value="Sigma_54_int_dom_ATP-bd_1"/>
</dbReference>
<dbReference type="GO" id="GO:0140359">
    <property type="term" value="F:ABC-type transporter activity"/>
    <property type="evidence" value="ECO:0007669"/>
    <property type="project" value="InterPro"/>
</dbReference>
<dbReference type="Pfam" id="PF06472">
    <property type="entry name" value="ABC_membrane_2"/>
    <property type="match status" value="1"/>
</dbReference>